<dbReference type="EMBL" id="PTJD01000003">
    <property type="protein sequence ID" value="PPK97806.1"/>
    <property type="molecule type" value="Genomic_DNA"/>
</dbReference>
<protein>
    <recommendedName>
        <fullName evidence="4">Trm112 family protein</fullName>
    </recommendedName>
</protein>
<dbReference type="Proteomes" id="UP000239485">
    <property type="component" value="Unassembled WGS sequence"/>
</dbReference>
<proteinExistence type="predicted"/>
<feature type="compositionally biased region" description="Low complexity" evidence="1">
    <location>
        <begin position="61"/>
        <end position="77"/>
    </location>
</feature>
<dbReference type="SUPFAM" id="SSF158997">
    <property type="entry name" value="Trm112p-like"/>
    <property type="match status" value="1"/>
</dbReference>
<feature type="region of interest" description="Disordered" evidence="1">
    <location>
        <begin position="58"/>
        <end position="77"/>
    </location>
</feature>
<reference evidence="2 3" key="1">
    <citation type="submission" date="2018-02" db="EMBL/GenBank/DDBJ databases">
        <title>Genomic Encyclopedia of Archaeal and Bacterial Type Strains, Phase II (KMG-II): from individual species to whole genera.</title>
        <authorList>
            <person name="Goeker M."/>
        </authorList>
    </citation>
    <scope>NUCLEOTIDE SEQUENCE [LARGE SCALE GENOMIC DNA]</scope>
    <source>
        <strain evidence="2 3">DSM 22857</strain>
    </source>
</reference>
<evidence type="ECO:0000256" key="1">
    <source>
        <dbReference type="SAM" id="MobiDB-lite"/>
    </source>
</evidence>
<gene>
    <name evidence="2" type="ORF">CLV92_103341</name>
</gene>
<dbReference type="AlphaFoldDB" id="A0A2S6IUU1"/>
<evidence type="ECO:0008006" key="4">
    <source>
        <dbReference type="Google" id="ProtNLM"/>
    </source>
</evidence>
<evidence type="ECO:0000313" key="3">
    <source>
        <dbReference type="Proteomes" id="UP000239485"/>
    </source>
</evidence>
<dbReference type="Gene3D" id="2.20.25.10">
    <property type="match status" value="1"/>
</dbReference>
<sequence>MEPWLRAALRCPQCRGELVDVDPVPAGATTGPAALACTGACACSYPVVDGIPVLLTDEARPAGGAPHPAPPAGGSTP</sequence>
<organism evidence="2 3">
    <name type="scientific">Kineococcus xinjiangensis</name>
    <dbReference type="NCBI Taxonomy" id="512762"/>
    <lineage>
        <taxon>Bacteria</taxon>
        <taxon>Bacillati</taxon>
        <taxon>Actinomycetota</taxon>
        <taxon>Actinomycetes</taxon>
        <taxon>Kineosporiales</taxon>
        <taxon>Kineosporiaceae</taxon>
        <taxon>Kineococcus</taxon>
    </lineage>
</organism>
<accession>A0A2S6IUU1</accession>
<comment type="caution">
    <text evidence="2">The sequence shown here is derived from an EMBL/GenBank/DDBJ whole genome shotgun (WGS) entry which is preliminary data.</text>
</comment>
<name>A0A2S6IUU1_9ACTN</name>
<evidence type="ECO:0000313" key="2">
    <source>
        <dbReference type="EMBL" id="PPK97806.1"/>
    </source>
</evidence>
<keyword evidence="3" id="KW-1185">Reference proteome</keyword>